<gene>
    <name evidence="4" type="ORF">RS030_81415</name>
</gene>
<dbReference type="PROSITE" id="PS50076">
    <property type="entry name" value="DNAJ_2"/>
    <property type="match status" value="1"/>
</dbReference>
<feature type="transmembrane region" description="Helical" evidence="2">
    <location>
        <begin position="139"/>
        <end position="162"/>
    </location>
</feature>
<keyword evidence="2" id="KW-1133">Transmembrane helix</keyword>
<protein>
    <submittedName>
        <fullName evidence="4">DNAJ like chaperone</fullName>
    </submittedName>
</protein>
<dbReference type="InterPro" id="IPR001623">
    <property type="entry name" value="DnaJ_domain"/>
</dbReference>
<organism evidence="4 5">
    <name type="scientific">Cryptosporidium xiaoi</name>
    <dbReference type="NCBI Taxonomy" id="659607"/>
    <lineage>
        <taxon>Eukaryota</taxon>
        <taxon>Sar</taxon>
        <taxon>Alveolata</taxon>
        <taxon>Apicomplexa</taxon>
        <taxon>Conoidasida</taxon>
        <taxon>Coccidia</taxon>
        <taxon>Eucoccidiorida</taxon>
        <taxon>Eimeriorina</taxon>
        <taxon>Cryptosporidiidae</taxon>
        <taxon>Cryptosporidium</taxon>
    </lineage>
</organism>
<feature type="transmembrane region" description="Helical" evidence="2">
    <location>
        <begin position="365"/>
        <end position="384"/>
    </location>
</feature>
<evidence type="ECO:0000313" key="5">
    <source>
        <dbReference type="Proteomes" id="UP001311799"/>
    </source>
</evidence>
<accession>A0AAV9XSY7</accession>
<comment type="caution">
    <text evidence="4">The sequence shown here is derived from an EMBL/GenBank/DDBJ whole genome shotgun (WGS) entry which is preliminary data.</text>
</comment>
<evidence type="ECO:0000313" key="4">
    <source>
        <dbReference type="EMBL" id="KAK6587865.1"/>
    </source>
</evidence>
<dbReference type="CDD" id="cd06257">
    <property type="entry name" value="DnaJ"/>
    <property type="match status" value="1"/>
</dbReference>
<sequence>MMEEILVQCFLGTVILYIFFSRGKGNHPNFPKLYKFRFFVGGILCLFPIIYCIITKKPTYYDLIGIDRWAPRGELIQAIRVAKKKYHPDKSKEDDKTTSTLLFYEIQKIETVFNSDTKRNNYNKYGDFRMDGVIEDRNIIMCLILGVAFQVYSSLLGFFFSFPSCFRKSRTLFPVYSIAVFCAELHMRISDDPNPLSFIPFVGNLLPFEKIIVLRSLFPVILYMSFIYSSNNYKNYDEILNDMLKGNLITNKRIIDLTQSLIIQLQTRGIGGNDGNVNNNNKHKKKASSSTRTPDQAPVQQQTPKIKIDSDNEDESQLEVLQQITEPLKELASTMNDAQKQQLQSVLNIAFSAKLKEKNKKSGGILSRIFNSSFLWIIILGYGFQVLKKYLI</sequence>
<keyword evidence="2" id="KW-0472">Membrane</keyword>
<name>A0AAV9XSY7_9CRYT</name>
<dbReference type="EMBL" id="JAWDEY010000036">
    <property type="protein sequence ID" value="KAK6587865.1"/>
    <property type="molecule type" value="Genomic_DNA"/>
</dbReference>
<feature type="region of interest" description="Disordered" evidence="1">
    <location>
        <begin position="272"/>
        <end position="312"/>
    </location>
</feature>
<evidence type="ECO:0000256" key="1">
    <source>
        <dbReference type="SAM" id="MobiDB-lite"/>
    </source>
</evidence>
<evidence type="ECO:0000256" key="2">
    <source>
        <dbReference type="SAM" id="Phobius"/>
    </source>
</evidence>
<dbReference type="InterPro" id="IPR036869">
    <property type="entry name" value="J_dom_sf"/>
</dbReference>
<dbReference type="Proteomes" id="UP001311799">
    <property type="component" value="Unassembled WGS sequence"/>
</dbReference>
<feature type="transmembrane region" description="Helical" evidence="2">
    <location>
        <begin position="36"/>
        <end position="54"/>
    </location>
</feature>
<proteinExistence type="predicted"/>
<feature type="domain" description="J" evidence="3">
    <location>
        <begin position="59"/>
        <end position="126"/>
    </location>
</feature>
<evidence type="ECO:0000259" key="3">
    <source>
        <dbReference type="PROSITE" id="PS50076"/>
    </source>
</evidence>
<dbReference type="AlphaFoldDB" id="A0AAV9XSY7"/>
<feature type="transmembrane region" description="Helical" evidence="2">
    <location>
        <begin position="211"/>
        <end position="228"/>
    </location>
</feature>
<dbReference type="Gene3D" id="1.10.287.110">
    <property type="entry name" value="DnaJ domain"/>
    <property type="match status" value="1"/>
</dbReference>
<dbReference type="SUPFAM" id="SSF46565">
    <property type="entry name" value="Chaperone J-domain"/>
    <property type="match status" value="1"/>
</dbReference>
<keyword evidence="2" id="KW-0812">Transmembrane</keyword>
<keyword evidence="5" id="KW-1185">Reference proteome</keyword>
<dbReference type="Pfam" id="PF00226">
    <property type="entry name" value="DnaJ"/>
    <property type="match status" value="1"/>
</dbReference>
<feature type="compositionally biased region" description="Polar residues" evidence="1">
    <location>
        <begin position="288"/>
        <end position="304"/>
    </location>
</feature>
<reference evidence="4 5" key="1">
    <citation type="submission" date="2023-10" db="EMBL/GenBank/DDBJ databases">
        <title>Comparative genomics analysis reveals potential genetic determinants of host preference in Cryptosporidium xiaoi.</title>
        <authorList>
            <person name="Xiao L."/>
            <person name="Li J."/>
        </authorList>
    </citation>
    <scope>NUCLEOTIDE SEQUENCE [LARGE SCALE GENOMIC DNA]</scope>
    <source>
        <strain evidence="4 5">52996</strain>
    </source>
</reference>